<feature type="transmembrane region" description="Helical" evidence="2">
    <location>
        <begin position="67"/>
        <end position="99"/>
    </location>
</feature>
<accession>A0A1B0ZJF2</accession>
<dbReference type="AlphaFoldDB" id="A0A1B0ZJF2"/>
<dbReference type="Gene3D" id="3.10.350.10">
    <property type="entry name" value="LysM domain"/>
    <property type="match status" value="1"/>
</dbReference>
<evidence type="ECO:0000256" key="2">
    <source>
        <dbReference type="SAM" id="Phobius"/>
    </source>
</evidence>
<keyword evidence="2" id="KW-1133">Transmembrane helix</keyword>
<dbReference type="InterPro" id="IPR018392">
    <property type="entry name" value="LysM"/>
</dbReference>
<feature type="transmembrane region" description="Helical" evidence="2">
    <location>
        <begin position="37"/>
        <end position="55"/>
    </location>
</feature>
<dbReference type="RefSeq" id="WP_065248116.1">
    <property type="nucleotide sequence ID" value="NZ_CP012117.1"/>
</dbReference>
<evidence type="ECO:0000313" key="5">
    <source>
        <dbReference type="Proteomes" id="UP000092596"/>
    </source>
</evidence>
<feature type="region of interest" description="Disordered" evidence="1">
    <location>
        <begin position="155"/>
        <end position="261"/>
    </location>
</feature>
<organism evidence="4 5">
    <name type="scientific">Dermabacter vaginalis</name>
    <dbReference type="NCBI Taxonomy" id="1630135"/>
    <lineage>
        <taxon>Bacteria</taxon>
        <taxon>Bacillati</taxon>
        <taxon>Actinomycetota</taxon>
        <taxon>Actinomycetes</taxon>
        <taxon>Micrococcales</taxon>
        <taxon>Dermabacteraceae</taxon>
        <taxon>Dermabacter</taxon>
    </lineage>
</organism>
<keyword evidence="2" id="KW-0812">Transmembrane</keyword>
<dbReference type="Proteomes" id="UP000092596">
    <property type="component" value="Chromosome"/>
</dbReference>
<dbReference type="InterPro" id="IPR036779">
    <property type="entry name" value="LysM_dom_sf"/>
</dbReference>
<dbReference type="EMBL" id="CP012117">
    <property type="protein sequence ID" value="ANP28053.1"/>
    <property type="molecule type" value="Genomic_DNA"/>
</dbReference>
<dbReference type="SMART" id="SM00257">
    <property type="entry name" value="LysM"/>
    <property type="match status" value="1"/>
</dbReference>
<keyword evidence="2" id="KW-0472">Membrane</keyword>
<reference evidence="4 5" key="1">
    <citation type="submission" date="2015-06" db="EMBL/GenBank/DDBJ databases">
        <title>Investigation of pathophysiology for high-risk pregnancy and development of treatment modality based on it.</title>
        <authorList>
            <person name="Kim B.-C."/>
            <person name="Lim S."/>
        </authorList>
    </citation>
    <scope>NUCLEOTIDE SEQUENCE [LARGE SCALE GENOMIC DNA]</scope>
    <source>
        <strain evidence="4 5">AD1-86</strain>
    </source>
</reference>
<dbReference type="CDD" id="cd00118">
    <property type="entry name" value="LysM"/>
    <property type="match status" value="1"/>
</dbReference>
<dbReference type="KEGG" id="dva:DAD186_15030"/>
<evidence type="ECO:0000256" key="1">
    <source>
        <dbReference type="SAM" id="MobiDB-lite"/>
    </source>
</evidence>
<dbReference type="SUPFAM" id="SSF54106">
    <property type="entry name" value="LysM domain"/>
    <property type="match status" value="1"/>
</dbReference>
<gene>
    <name evidence="4" type="ORF">DAD186_15030</name>
</gene>
<evidence type="ECO:0000313" key="4">
    <source>
        <dbReference type="EMBL" id="ANP28053.1"/>
    </source>
</evidence>
<sequence>MTTTALRHGHRAESTTAHDASGCIPLEIRKSRALAKALAWLAVSAMAATALTYAVQGTHASGGARQFTLAIFALGAGGFTALTAHLSVTWILIWCAVAAPQRSARRICALKVLRLWSPRAARLAVVALGVSATALSLGNPSRAFAEAATPIATVTHANSASDSGGDDQVKEEARGNEAPDASGVTTLGWAPTEEAANASSIPPLHATPEPEPSYAIAFSGSSESLPAPEPLQHAPSPKSPGHGEIAAPTREHRATHSDHTYTVKPGDTLWSIARQHLTHEKGERPTNGAIVREIDRIASLNPTIDNVDLIFPGQTFRL</sequence>
<feature type="compositionally biased region" description="Basic and acidic residues" evidence="1">
    <location>
        <begin position="167"/>
        <end position="177"/>
    </location>
</feature>
<evidence type="ECO:0000259" key="3">
    <source>
        <dbReference type="PROSITE" id="PS51782"/>
    </source>
</evidence>
<feature type="compositionally biased region" description="Basic and acidic residues" evidence="1">
    <location>
        <begin position="249"/>
        <end position="261"/>
    </location>
</feature>
<protein>
    <recommendedName>
        <fullName evidence="3">LysM domain-containing protein</fullName>
    </recommendedName>
</protein>
<name>A0A1B0ZJF2_9MICO</name>
<proteinExistence type="predicted"/>
<feature type="transmembrane region" description="Helical" evidence="2">
    <location>
        <begin position="120"/>
        <end position="138"/>
    </location>
</feature>
<dbReference type="Pfam" id="PF01476">
    <property type="entry name" value="LysM"/>
    <property type="match status" value="1"/>
</dbReference>
<dbReference type="PROSITE" id="PS51782">
    <property type="entry name" value="LYSM"/>
    <property type="match status" value="1"/>
</dbReference>
<feature type="domain" description="LysM" evidence="3">
    <location>
        <begin position="259"/>
        <end position="318"/>
    </location>
</feature>
<dbReference type="STRING" id="1630135.DAD186_15030"/>